<organism evidence="8 9">
    <name type="scientific">Candidatus Veblenbacteria bacterium RIFOXYA2_FULL_43_9</name>
    <dbReference type="NCBI Taxonomy" id="1802425"/>
    <lineage>
        <taxon>Bacteria</taxon>
        <taxon>Candidatus Vebleniibacteriota</taxon>
    </lineage>
</organism>
<comment type="caution">
    <text evidence="8">The sequence shown here is derived from an EMBL/GenBank/DDBJ whole genome shotgun (WGS) entry which is preliminary data.</text>
</comment>
<dbReference type="InterPro" id="IPR036249">
    <property type="entry name" value="Thioredoxin-like_sf"/>
</dbReference>
<feature type="domain" description="Thioredoxin" evidence="7">
    <location>
        <begin position="50"/>
        <end position="237"/>
    </location>
</feature>
<evidence type="ECO:0000256" key="6">
    <source>
        <dbReference type="SAM" id="Phobius"/>
    </source>
</evidence>
<evidence type="ECO:0000313" key="8">
    <source>
        <dbReference type="EMBL" id="OHA55305.1"/>
    </source>
</evidence>
<dbReference type="Proteomes" id="UP000178936">
    <property type="component" value="Unassembled WGS sequence"/>
</dbReference>
<evidence type="ECO:0000256" key="2">
    <source>
        <dbReference type="ARBA" id="ARBA00022729"/>
    </source>
</evidence>
<dbReference type="InterPro" id="IPR012336">
    <property type="entry name" value="Thioredoxin-like_fold"/>
</dbReference>
<keyword evidence="6" id="KW-0812">Transmembrane</keyword>
<evidence type="ECO:0000259" key="7">
    <source>
        <dbReference type="PROSITE" id="PS51352"/>
    </source>
</evidence>
<proteinExistence type="inferred from homology"/>
<evidence type="ECO:0000313" key="9">
    <source>
        <dbReference type="Proteomes" id="UP000178936"/>
    </source>
</evidence>
<evidence type="ECO:0000256" key="1">
    <source>
        <dbReference type="ARBA" id="ARBA00005791"/>
    </source>
</evidence>
<dbReference type="PANTHER" id="PTHR13887:SF14">
    <property type="entry name" value="DISULFIDE BOND FORMATION PROTEIN D"/>
    <property type="match status" value="1"/>
</dbReference>
<keyword evidence="4" id="KW-1015">Disulfide bond</keyword>
<keyword evidence="6" id="KW-0472">Membrane</keyword>
<keyword evidence="6" id="KW-1133">Transmembrane helix</keyword>
<accession>A0A1G2Q3Y4</accession>
<protein>
    <recommendedName>
        <fullName evidence="7">Thioredoxin domain-containing protein</fullName>
    </recommendedName>
</protein>
<dbReference type="SUPFAM" id="SSF52833">
    <property type="entry name" value="Thioredoxin-like"/>
    <property type="match status" value="1"/>
</dbReference>
<evidence type="ECO:0000256" key="3">
    <source>
        <dbReference type="ARBA" id="ARBA00023002"/>
    </source>
</evidence>
<evidence type="ECO:0000256" key="5">
    <source>
        <dbReference type="ARBA" id="ARBA00023284"/>
    </source>
</evidence>
<sequence>MDNSVPQPVPRRRPWYRRSWLWLVGGGLVLWFGIPLFLQPLGVKPESEIIGGYTKLPGASEQPTSKLYNVVIDNAPGVGPRDAPVVIVEFGDFQCPFTQQEEPILKQVLQKYPEAVRLIYRDFPIVDVHNEALAAAEAARCAAQQDKYWPYHDALFANQEGLGTAFYGSLAQSLGFDVVKFNRCRDGHLTLGQVKADFEAGVAAGVTGTPTFFVNGHRITGAIPLDLWDKIIVAAIKEKFNK</sequence>
<dbReference type="AlphaFoldDB" id="A0A1G2Q3Y4"/>
<feature type="transmembrane region" description="Helical" evidence="6">
    <location>
        <begin position="20"/>
        <end position="38"/>
    </location>
</feature>
<dbReference type="PANTHER" id="PTHR13887">
    <property type="entry name" value="GLUTATHIONE S-TRANSFERASE KAPPA"/>
    <property type="match status" value="1"/>
</dbReference>
<comment type="similarity">
    <text evidence="1">Belongs to the thioredoxin family. DsbA subfamily.</text>
</comment>
<keyword evidence="3" id="KW-0560">Oxidoreductase</keyword>
<name>A0A1G2Q3Y4_9BACT</name>
<dbReference type="Gene3D" id="3.40.30.10">
    <property type="entry name" value="Glutaredoxin"/>
    <property type="match status" value="1"/>
</dbReference>
<reference evidence="8 9" key="1">
    <citation type="journal article" date="2016" name="Nat. Commun.">
        <title>Thousands of microbial genomes shed light on interconnected biogeochemical processes in an aquifer system.</title>
        <authorList>
            <person name="Anantharaman K."/>
            <person name="Brown C.T."/>
            <person name="Hug L.A."/>
            <person name="Sharon I."/>
            <person name="Castelle C.J."/>
            <person name="Probst A.J."/>
            <person name="Thomas B.C."/>
            <person name="Singh A."/>
            <person name="Wilkins M.J."/>
            <person name="Karaoz U."/>
            <person name="Brodie E.L."/>
            <person name="Williams K.H."/>
            <person name="Hubbard S.S."/>
            <person name="Banfield J.F."/>
        </authorList>
    </citation>
    <scope>NUCLEOTIDE SEQUENCE [LARGE SCALE GENOMIC DNA]</scope>
</reference>
<dbReference type="Pfam" id="PF13462">
    <property type="entry name" value="Thioredoxin_4"/>
    <property type="match status" value="1"/>
</dbReference>
<dbReference type="EMBL" id="MHTB01000018">
    <property type="protein sequence ID" value="OHA55305.1"/>
    <property type="molecule type" value="Genomic_DNA"/>
</dbReference>
<keyword evidence="2" id="KW-0732">Signal</keyword>
<keyword evidence="5" id="KW-0676">Redox-active center</keyword>
<dbReference type="PROSITE" id="PS51352">
    <property type="entry name" value="THIOREDOXIN_2"/>
    <property type="match status" value="1"/>
</dbReference>
<dbReference type="GO" id="GO:0016491">
    <property type="term" value="F:oxidoreductase activity"/>
    <property type="evidence" value="ECO:0007669"/>
    <property type="project" value="UniProtKB-KW"/>
</dbReference>
<gene>
    <name evidence="8" type="ORF">A2226_03710</name>
</gene>
<dbReference type="InterPro" id="IPR013766">
    <property type="entry name" value="Thioredoxin_domain"/>
</dbReference>
<evidence type="ECO:0000256" key="4">
    <source>
        <dbReference type="ARBA" id="ARBA00023157"/>
    </source>
</evidence>